<name>A0A7Y9ZEQ2_9MICO</name>
<proteinExistence type="predicted"/>
<organism evidence="2 3">
    <name type="scientific">Demequina lutea</name>
    <dbReference type="NCBI Taxonomy" id="431489"/>
    <lineage>
        <taxon>Bacteria</taxon>
        <taxon>Bacillati</taxon>
        <taxon>Actinomycetota</taxon>
        <taxon>Actinomycetes</taxon>
        <taxon>Micrococcales</taxon>
        <taxon>Demequinaceae</taxon>
        <taxon>Demequina</taxon>
    </lineage>
</organism>
<protein>
    <submittedName>
        <fullName evidence="2">Uncharacterized protein</fullName>
    </submittedName>
</protein>
<keyword evidence="3" id="KW-1185">Reference proteome</keyword>
<dbReference type="Proteomes" id="UP000547973">
    <property type="component" value="Unassembled WGS sequence"/>
</dbReference>
<evidence type="ECO:0000313" key="3">
    <source>
        <dbReference type="Proteomes" id="UP000547973"/>
    </source>
</evidence>
<evidence type="ECO:0000256" key="1">
    <source>
        <dbReference type="SAM" id="MobiDB-lite"/>
    </source>
</evidence>
<comment type="caution">
    <text evidence="2">The sequence shown here is derived from an EMBL/GenBank/DDBJ whole genome shotgun (WGS) entry which is preliminary data.</text>
</comment>
<evidence type="ECO:0000313" key="2">
    <source>
        <dbReference type="EMBL" id="NYI42878.1"/>
    </source>
</evidence>
<accession>A0A7Y9ZEQ2</accession>
<feature type="region of interest" description="Disordered" evidence="1">
    <location>
        <begin position="1"/>
        <end position="26"/>
    </location>
</feature>
<dbReference type="EMBL" id="JACBZO010000002">
    <property type="protein sequence ID" value="NYI42878.1"/>
    <property type="molecule type" value="Genomic_DNA"/>
</dbReference>
<dbReference type="AlphaFoldDB" id="A0A7Y9ZEQ2"/>
<gene>
    <name evidence="2" type="ORF">BKA03_003052</name>
</gene>
<reference evidence="2 3" key="1">
    <citation type="submission" date="2020-07" db="EMBL/GenBank/DDBJ databases">
        <title>Sequencing the genomes of 1000 actinobacteria strains.</title>
        <authorList>
            <person name="Klenk H.-P."/>
        </authorList>
    </citation>
    <scope>NUCLEOTIDE SEQUENCE [LARGE SCALE GENOMIC DNA]</scope>
    <source>
        <strain evidence="2 3">DSM 19970</strain>
    </source>
</reference>
<sequence>MADASPDAQYTNPWVSTDVDESSSGAGQQRLRLDRLCFEPDFEVLRKLLGVPLFLGAESQTGVPALALDIWIAYELRRAGFDADAVWPRAVHPRVLPASIANLLGSLPQKERVALDNRLKKREAISGATASSASILGKNYLKQVDVVMSNWITGPELLISTKRMDSSFGKNAANRVEESYGDVKNLRLRHPMAALGFFYGLRSTIFEEEPDKAEWLIDLLQKLGQEDDAYHSVALLVIDYDGGKPAPDDPGDGEDALAEAQLVDDSTEDIDESAELEVVQDLPLESLPRVEFAQDRIPPSLQPSQFLAAMVNRVLDTTPITLHKEARRRRGLLHG</sequence>
<dbReference type="RefSeq" id="WP_308477985.1">
    <property type="nucleotide sequence ID" value="NZ_JACBZO010000002.1"/>
</dbReference>